<reference evidence="1" key="1">
    <citation type="submission" date="2019-11" db="EMBL/GenBank/DDBJ databases">
        <title>Burkholderia cenocepacia CF.</title>
        <authorList>
            <person name="Vianna E.F."/>
            <person name="Marques E.A."/>
            <person name="Albano R.M."/>
            <person name="Leao R.S."/>
        </authorList>
    </citation>
    <scope>NUCLEOTIDE SEQUENCE</scope>
    <source>
        <strain evidence="1">MS-2140</strain>
    </source>
</reference>
<organism evidence="1">
    <name type="scientific">Burkholderia cenocepacia</name>
    <dbReference type="NCBI Taxonomy" id="95486"/>
    <lineage>
        <taxon>Bacteria</taxon>
        <taxon>Pseudomonadati</taxon>
        <taxon>Pseudomonadota</taxon>
        <taxon>Betaproteobacteria</taxon>
        <taxon>Burkholderiales</taxon>
        <taxon>Burkholderiaceae</taxon>
        <taxon>Burkholderia</taxon>
        <taxon>Burkholderia cepacia complex</taxon>
    </lineage>
</organism>
<proteinExistence type="predicted"/>
<protein>
    <submittedName>
        <fullName evidence="1">Uncharacterized protein</fullName>
    </submittedName>
</protein>
<dbReference type="EMBL" id="JAAEAM010000014">
    <property type="protein sequence ID" value="NDV73327.1"/>
    <property type="molecule type" value="Genomic_DNA"/>
</dbReference>
<accession>A0A6B2MG25</accession>
<dbReference type="AlphaFoldDB" id="A0A6B2MG25"/>
<dbReference type="RefSeq" id="WP_163124107.1">
    <property type="nucleotide sequence ID" value="NZ_JAAEAM010000014.1"/>
</dbReference>
<evidence type="ECO:0000313" key="1">
    <source>
        <dbReference type="EMBL" id="NDV73327.1"/>
    </source>
</evidence>
<name>A0A6B2MG25_9BURK</name>
<gene>
    <name evidence="1" type="ORF">GFJ35_14705</name>
</gene>
<sequence length="187" mass="21494">MRAIKGAAFWICSQRSWTPGRPPRERDVQRTLLEAAKLPDAFEIQDEIPYRKFFAGNPPVKIFGKGSRLDFAVRKKNKETKKYRTVVACELKLMPVSRERFDKDLTRLAALKQRRPDIKTYLVVFSYGRPDAPPDGGRYPEGRYNAVPASTFQHCKKVREFSITTSDKNPKSEVHLFVFEVDGVSLI</sequence>
<comment type="caution">
    <text evidence="1">The sequence shown here is derived from an EMBL/GenBank/DDBJ whole genome shotgun (WGS) entry which is preliminary data.</text>
</comment>